<feature type="domain" description="Myb-like" evidence="2">
    <location>
        <begin position="267"/>
        <end position="308"/>
    </location>
</feature>
<dbReference type="GO" id="GO:0048767">
    <property type="term" value="P:root hair elongation"/>
    <property type="evidence" value="ECO:0007669"/>
    <property type="project" value="EnsemblPlants"/>
</dbReference>
<dbReference type="GO" id="GO:0043022">
    <property type="term" value="F:ribosome binding"/>
    <property type="evidence" value="ECO:0000318"/>
    <property type="project" value="GO_Central"/>
</dbReference>
<dbReference type="SUPFAM" id="SSF46689">
    <property type="entry name" value="Homeodomain-like"/>
    <property type="match status" value="2"/>
</dbReference>
<dbReference type="InParanoid" id="A0A804HP70"/>
<dbReference type="AlphaFoldDB" id="A0A804HP70"/>
<dbReference type="Proteomes" id="UP000012960">
    <property type="component" value="Unplaced"/>
</dbReference>
<dbReference type="InterPro" id="IPR044634">
    <property type="entry name" value="Zuotin/DnaJC2"/>
</dbReference>
<dbReference type="InterPro" id="IPR009057">
    <property type="entry name" value="Homeodomain-like_sf"/>
</dbReference>
<dbReference type="InterPro" id="IPR017884">
    <property type="entry name" value="SANT_dom"/>
</dbReference>
<dbReference type="Pfam" id="PF00249">
    <property type="entry name" value="Myb_DNA-binding"/>
    <property type="match status" value="1"/>
</dbReference>
<dbReference type="Gene3D" id="1.10.10.60">
    <property type="entry name" value="Homeodomain-like"/>
    <property type="match status" value="2"/>
</dbReference>
<dbReference type="PROSITE" id="PS51293">
    <property type="entry name" value="SANT"/>
    <property type="match status" value="1"/>
</dbReference>
<dbReference type="GO" id="GO:0030544">
    <property type="term" value="F:Hsp70 protein binding"/>
    <property type="evidence" value="ECO:0000318"/>
    <property type="project" value="GO_Central"/>
</dbReference>
<evidence type="ECO:0000313" key="5">
    <source>
        <dbReference type="EnsemblPlants" id="Ma01_p01630.1"/>
    </source>
</evidence>
<dbReference type="GO" id="GO:0005829">
    <property type="term" value="C:cytosol"/>
    <property type="evidence" value="ECO:0000318"/>
    <property type="project" value="GO_Central"/>
</dbReference>
<dbReference type="OMA" id="WTDQEMD"/>
<dbReference type="CDD" id="cd00167">
    <property type="entry name" value="SANT"/>
    <property type="match status" value="2"/>
</dbReference>
<organism evidence="5 6">
    <name type="scientific">Musa acuminata subsp. malaccensis</name>
    <name type="common">Wild banana</name>
    <name type="synonym">Musa malaccensis</name>
    <dbReference type="NCBI Taxonomy" id="214687"/>
    <lineage>
        <taxon>Eukaryota</taxon>
        <taxon>Viridiplantae</taxon>
        <taxon>Streptophyta</taxon>
        <taxon>Embryophyta</taxon>
        <taxon>Tracheophyta</taxon>
        <taxon>Spermatophyta</taxon>
        <taxon>Magnoliopsida</taxon>
        <taxon>Liliopsida</taxon>
        <taxon>Zingiberales</taxon>
        <taxon>Musaceae</taxon>
        <taxon>Musa</taxon>
    </lineage>
</organism>
<dbReference type="SMART" id="SM00717">
    <property type="entry name" value="SANT"/>
    <property type="match status" value="2"/>
</dbReference>
<evidence type="ECO:0000259" key="2">
    <source>
        <dbReference type="PROSITE" id="PS50090"/>
    </source>
</evidence>
<keyword evidence="6" id="KW-1185">Reference proteome</keyword>
<proteinExistence type="predicted"/>
<dbReference type="GO" id="GO:0005783">
    <property type="term" value="C:endoplasmic reticulum"/>
    <property type="evidence" value="ECO:0007669"/>
    <property type="project" value="EnsemblPlants"/>
</dbReference>
<evidence type="ECO:0000256" key="1">
    <source>
        <dbReference type="SAM" id="MobiDB-lite"/>
    </source>
</evidence>
<dbReference type="PANTHER" id="PTHR43999:SF3">
    <property type="entry name" value="TRANSCRIPTION FACTOR MAMYB"/>
    <property type="match status" value="1"/>
</dbReference>
<evidence type="ECO:0000313" key="6">
    <source>
        <dbReference type="Proteomes" id="UP000012960"/>
    </source>
</evidence>
<dbReference type="Pfam" id="PF23082">
    <property type="entry name" value="Myb_DNA-binding_2"/>
    <property type="match status" value="1"/>
</dbReference>
<evidence type="ECO:0000259" key="3">
    <source>
        <dbReference type="PROSITE" id="PS51293"/>
    </source>
</evidence>
<dbReference type="InterPro" id="IPR001005">
    <property type="entry name" value="SANT/Myb"/>
</dbReference>
<dbReference type="EnsemblPlants" id="Ma01_t01630.1">
    <property type="protein sequence ID" value="Ma01_p01630.1"/>
    <property type="gene ID" value="Ma01_g01630"/>
</dbReference>
<sequence>MSAKFVLRAKCEKCQQHESPLKIIMVIWPFVGLKERVHVHIDRRCHFTPDILRGVQMHIISMRWKIAMPNFYRLSRPKHVHCHLRSDVRYHERAKPNGGRLHRIMDYIEEEARPRFLFSSSSSSGASSAAAPAETRKVSKFHAAACLSAAAALLLLAYLSLSGSQILSSLLLWAALSLALGPFAPLSATGGDARVGHGDPVPDPEPAPSFSDLDEPKRRVQGRRTRSQKLDGPPPPVATISKPAAAERNKDLIFVNGGGSTNDNKGKEQEEEKEWTDEDLELLKKQVSKHPVGEPRRWERIAEAFQGRHGLDSVIDTAKSLSERRPAAGDPYQQFLKQRKPVDKRVAAVEVESQPQDGSLMEHGDPKKDNGEGNGNWSSGEDIALLNALKAFPKDAAMRWEKIAAAVPGRSKASCMKRVAELKKSFRSSKSTEV</sequence>
<dbReference type="PROSITE" id="PS50090">
    <property type="entry name" value="MYB_LIKE"/>
    <property type="match status" value="2"/>
</dbReference>
<feature type="compositionally biased region" description="Basic and acidic residues" evidence="1">
    <location>
        <begin position="360"/>
        <end position="371"/>
    </location>
</feature>
<feature type="compositionally biased region" description="Acidic residues" evidence="1">
    <location>
        <begin position="271"/>
        <end position="280"/>
    </location>
</feature>
<dbReference type="FunFam" id="1.10.10.60:FF:000416">
    <property type="entry name" value="Myb family transcription factor"/>
    <property type="match status" value="1"/>
</dbReference>
<protein>
    <submittedName>
        <fullName evidence="4">(wild Malaysian banana) hypothetical protein</fullName>
    </submittedName>
</protein>
<dbReference type="PANTHER" id="PTHR43999">
    <property type="entry name" value="DNAJ HOMOLOG SUBFAMILY C MEMBER 2"/>
    <property type="match status" value="1"/>
</dbReference>
<accession>A0A804HP70</accession>
<dbReference type="EMBL" id="HG996466">
    <property type="protein sequence ID" value="CAG1858265.1"/>
    <property type="molecule type" value="Genomic_DNA"/>
</dbReference>
<feature type="region of interest" description="Disordered" evidence="1">
    <location>
        <begin position="323"/>
        <end position="380"/>
    </location>
</feature>
<dbReference type="Gramene" id="Ma01_t01630.1">
    <property type="protein sequence ID" value="Ma01_p01630.1"/>
    <property type="gene ID" value="Ma01_g01630"/>
</dbReference>
<evidence type="ECO:0000313" key="4">
    <source>
        <dbReference type="EMBL" id="CAG1858265.1"/>
    </source>
</evidence>
<reference evidence="4" key="1">
    <citation type="submission" date="2021-03" db="EMBL/GenBank/DDBJ databases">
        <authorList>
            <consortium name="Genoscope - CEA"/>
            <person name="William W."/>
        </authorList>
    </citation>
    <scope>NUCLEOTIDE SEQUENCE</scope>
    <source>
        <strain evidence="4">Doubled-haploid Pahang</strain>
    </source>
</reference>
<dbReference type="GO" id="GO:0051083">
    <property type="term" value="P:'de novo' cotranslational protein folding"/>
    <property type="evidence" value="ECO:0000318"/>
    <property type="project" value="GO_Central"/>
</dbReference>
<feature type="region of interest" description="Disordered" evidence="1">
    <location>
        <begin position="194"/>
        <end position="280"/>
    </location>
</feature>
<dbReference type="GO" id="GO:0006450">
    <property type="term" value="P:regulation of translational fidelity"/>
    <property type="evidence" value="ECO:0007669"/>
    <property type="project" value="InterPro"/>
</dbReference>
<feature type="domain" description="SANT" evidence="3">
    <location>
        <begin position="372"/>
        <end position="427"/>
    </location>
</feature>
<dbReference type="FunCoup" id="A0A804HP70">
    <property type="interactions" value="4306"/>
</dbReference>
<name>A0A804HP70_MUSAM</name>
<reference evidence="5" key="2">
    <citation type="submission" date="2021-05" db="UniProtKB">
        <authorList>
            <consortium name="EnsemblPlants"/>
        </authorList>
    </citation>
    <scope>IDENTIFICATION</scope>
    <source>
        <strain evidence="5">subsp. malaccensis</strain>
    </source>
</reference>
<gene>
    <name evidence="4" type="ORF">GSMUA_285600.1</name>
</gene>
<feature type="domain" description="Myb-like" evidence="2">
    <location>
        <begin position="369"/>
        <end position="418"/>
    </location>
</feature>